<evidence type="ECO:0000259" key="1">
    <source>
        <dbReference type="PROSITE" id="PS50219"/>
    </source>
</evidence>
<organism evidence="2 3">
    <name type="scientific">Rhizopus microsporus ATCC 52813</name>
    <dbReference type="NCBI Taxonomy" id="1340429"/>
    <lineage>
        <taxon>Eukaryota</taxon>
        <taxon>Fungi</taxon>
        <taxon>Fungi incertae sedis</taxon>
        <taxon>Mucoromycota</taxon>
        <taxon>Mucoromycotina</taxon>
        <taxon>Mucoromycetes</taxon>
        <taxon>Mucorales</taxon>
        <taxon>Mucorineae</taxon>
        <taxon>Rhizopodaceae</taxon>
        <taxon>Rhizopus</taxon>
    </lineage>
</organism>
<dbReference type="AlphaFoldDB" id="A0A2G4SJK5"/>
<dbReference type="GeneID" id="35440512"/>
<name>A0A2G4SJK5_RHIZD</name>
<evidence type="ECO:0000313" key="3">
    <source>
        <dbReference type="Proteomes" id="UP000242254"/>
    </source>
</evidence>
<proteinExistence type="predicted"/>
<dbReference type="SUPFAM" id="SSF69322">
    <property type="entry name" value="Tricorn protease domain 2"/>
    <property type="match status" value="1"/>
</dbReference>
<dbReference type="EMBL" id="KZ303861">
    <property type="protein sequence ID" value="PHZ08949.1"/>
    <property type="molecule type" value="Genomic_DNA"/>
</dbReference>
<dbReference type="RefSeq" id="XP_023462657.1">
    <property type="nucleotide sequence ID" value="XM_023609522.1"/>
</dbReference>
<keyword evidence="3" id="KW-1185">Reference proteome</keyword>
<dbReference type="PROSITE" id="PS50219">
    <property type="entry name" value="CNH"/>
    <property type="match status" value="1"/>
</dbReference>
<dbReference type="InterPro" id="IPR001180">
    <property type="entry name" value="CNH_dom"/>
</dbReference>
<accession>A0A2G4SJK5</accession>
<protein>
    <recommendedName>
        <fullName evidence="1">CNH domain-containing protein</fullName>
    </recommendedName>
</protein>
<sequence length="581" mass="66728">MSNDICLNVGRPSNALNSGREILVSSPPPYSIEYENYNFANTNPAHLQWSPEHQQSNEDVAESSQLASLQLKVITSITDPWQGTPFDCSCVLENRFLLLGYKEGIQLIDLDNSQLKPQIIIWTRVRQIRVIETCRIILMLTDRHKQIRCYSYDAILKLIYGVLSLDWSTRRDKAHDVPSLKDWQQVATKSALNTLPEEEDDVPISSINSFSLSLKERLAKKQKEKVPVNKQSCFLVDQPALSKPYYVCDNLILQEFYYKLSDSKESIDIQIYQTSSYLFVAVLHRDKIVLWQKKRDHPLRHFYKFKVFWIPTEAKSIAFADDRTTLRHIIVVFTTEATSIELRDSKVQSVAIDSTLRRVYESTWIREQFEHHLVQPRQLNPNSNNISLSESCNLPYPSLPASVSIPPIQWTLMQQLPFYPDDLPPTTLTTDYSIPPSYTTVITALPTSAPPDPVALPSAAAPQLFFATFSKQSFIIDITGNLYSTQVYCWTEAPSHIEFIQLDMNISRWYAVGFGPTTVEVLDMKTGKLIQKVMHGASVKFLGRWNETVTEEDKKTRIRFKSLVWSCAAKERSHVYMLWNQ</sequence>
<reference evidence="2 3" key="1">
    <citation type="journal article" date="2016" name="Proc. Natl. Acad. Sci. U.S.A.">
        <title>Lipid metabolic changes in an early divergent fungus govern the establishment of a mutualistic symbiosis with endobacteria.</title>
        <authorList>
            <person name="Lastovetsky O.A."/>
            <person name="Gaspar M.L."/>
            <person name="Mondo S.J."/>
            <person name="LaButti K.M."/>
            <person name="Sandor L."/>
            <person name="Grigoriev I.V."/>
            <person name="Henry S.A."/>
            <person name="Pawlowska T.E."/>
        </authorList>
    </citation>
    <scope>NUCLEOTIDE SEQUENCE [LARGE SCALE GENOMIC DNA]</scope>
    <source>
        <strain evidence="2 3">ATCC 52813</strain>
    </source>
</reference>
<feature type="domain" description="CNH" evidence="1">
    <location>
        <begin position="83"/>
        <end position="549"/>
    </location>
</feature>
<evidence type="ECO:0000313" key="2">
    <source>
        <dbReference type="EMBL" id="PHZ08949.1"/>
    </source>
</evidence>
<gene>
    <name evidence="2" type="ORF">RHIMIDRAFT_241164</name>
</gene>
<dbReference type="Proteomes" id="UP000242254">
    <property type="component" value="Unassembled WGS sequence"/>
</dbReference>